<gene>
    <name evidence="2" type="ORF">BGZ96_002127</name>
</gene>
<proteinExistence type="predicted"/>
<accession>A0ABQ7JL28</accession>
<feature type="compositionally biased region" description="Basic residues" evidence="1">
    <location>
        <begin position="30"/>
        <end position="43"/>
    </location>
</feature>
<reference evidence="2 3" key="1">
    <citation type="journal article" date="2020" name="Fungal Divers.">
        <title>Resolving the Mortierellaceae phylogeny through synthesis of multi-gene phylogenetics and phylogenomics.</title>
        <authorList>
            <person name="Vandepol N."/>
            <person name="Liber J."/>
            <person name="Desiro A."/>
            <person name="Na H."/>
            <person name="Kennedy M."/>
            <person name="Barry K."/>
            <person name="Grigoriev I.V."/>
            <person name="Miller A.N."/>
            <person name="O'Donnell K."/>
            <person name="Stajich J.E."/>
            <person name="Bonito G."/>
        </authorList>
    </citation>
    <scope>NUCLEOTIDE SEQUENCE [LARGE SCALE GENOMIC DNA]</scope>
    <source>
        <strain evidence="2 3">AD045</strain>
    </source>
</reference>
<evidence type="ECO:0000313" key="2">
    <source>
        <dbReference type="EMBL" id="KAG0278994.1"/>
    </source>
</evidence>
<name>A0ABQ7JL28_9FUNG</name>
<organism evidence="2 3">
    <name type="scientific">Linnemannia gamsii</name>
    <dbReference type="NCBI Taxonomy" id="64522"/>
    <lineage>
        <taxon>Eukaryota</taxon>
        <taxon>Fungi</taxon>
        <taxon>Fungi incertae sedis</taxon>
        <taxon>Mucoromycota</taxon>
        <taxon>Mortierellomycotina</taxon>
        <taxon>Mortierellomycetes</taxon>
        <taxon>Mortierellales</taxon>
        <taxon>Mortierellaceae</taxon>
        <taxon>Linnemannia</taxon>
    </lineage>
</organism>
<feature type="non-terminal residue" evidence="2">
    <location>
        <position position="1"/>
    </location>
</feature>
<feature type="compositionally biased region" description="Basic and acidic residues" evidence="1">
    <location>
        <begin position="44"/>
        <end position="57"/>
    </location>
</feature>
<comment type="caution">
    <text evidence="2">The sequence shown here is derived from an EMBL/GenBank/DDBJ whole genome shotgun (WGS) entry which is preliminary data.</text>
</comment>
<evidence type="ECO:0000313" key="3">
    <source>
        <dbReference type="Proteomes" id="UP001194696"/>
    </source>
</evidence>
<dbReference type="EMBL" id="JAAAIM010001391">
    <property type="protein sequence ID" value="KAG0278994.1"/>
    <property type="molecule type" value="Genomic_DNA"/>
</dbReference>
<feature type="region of interest" description="Disordered" evidence="1">
    <location>
        <begin position="1"/>
        <end position="57"/>
    </location>
</feature>
<dbReference type="Proteomes" id="UP001194696">
    <property type="component" value="Unassembled WGS sequence"/>
</dbReference>
<protein>
    <submittedName>
        <fullName evidence="2">Uncharacterized protein</fullName>
    </submittedName>
</protein>
<keyword evidence="3" id="KW-1185">Reference proteome</keyword>
<sequence>SEGNVDILNRFRTVDRPPEKRPPPHESGRRYKHRPRYAIKTRTRKLEHEPPEGFRKY</sequence>
<evidence type="ECO:0000256" key="1">
    <source>
        <dbReference type="SAM" id="MobiDB-lite"/>
    </source>
</evidence>
<feature type="compositionally biased region" description="Basic and acidic residues" evidence="1">
    <location>
        <begin position="12"/>
        <end position="29"/>
    </location>
</feature>